<feature type="transmembrane region" description="Helical" evidence="2">
    <location>
        <begin position="195"/>
        <end position="214"/>
    </location>
</feature>
<feature type="transmembrane region" description="Helical" evidence="2">
    <location>
        <begin position="135"/>
        <end position="153"/>
    </location>
</feature>
<keyword evidence="2 4" id="KW-0812">Transmembrane</keyword>
<organism evidence="4 5">
    <name type="scientific">Rhizoctonia solani 123E</name>
    <dbReference type="NCBI Taxonomy" id="1423351"/>
    <lineage>
        <taxon>Eukaryota</taxon>
        <taxon>Fungi</taxon>
        <taxon>Dikarya</taxon>
        <taxon>Basidiomycota</taxon>
        <taxon>Agaricomycotina</taxon>
        <taxon>Agaricomycetes</taxon>
        <taxon>Cantharellales</taxon>
        <taxon>Ceratobasidiaceae</taxon>
        <taxon>Rhizoctonia</taxon>
    </lineage>
</organism>
<keyword evidence="5" id="KW-1185">Reference proteome</keyword>
<dbReference type="InterPro" id="IPR045338">
    <property type="entry name" value="DUF6535"/>
</dbReference>
<feature type="compositionally biased region" description="Polar residues" evidence="1">
    <location>
        <begin position="1"/>
        <end position="12"/>
    </location>
</feature>
<evidence type="ECO:0000259" key="3">
    <source>
        <dbReference type="Pfam" id="PF20153"/>
    </source>
</evidence>
<comment type="caution">
    <text evidence="4">The sequence shown here is derived from an EMBL/GenBank/DDBJ whole genome shotgun (WGS) entry which is preliminary data.</text>
</comment>
<name>A0A074RJ69_9AGAM</name>
<evidence type="ECO:0000256" key="2">
    <source>
        <dbReference type="SAM" id="Phobius"/>
    </source>
</evidence>
<reference evidence="4 5" key="1">
    <citation type="submission" date="2013-12" db="EMBL/GenBank/DDBJ databases">
        <authorList>
            <person name="Cubeta M."/>
            <person name="Pakala S."/>
            <person name="Fedorova N."/>
            <person name="Thomas E."/>
            <person name="Dean R."/>
            <person name="Jabaji S."/>
            <person name="Neate S."/>
            <person name="Toda T."/>
            <person name="Tavantzis S."/>
            <person name="Vilgalys R."/>
            <person name="Bharathan N."/>
            <person name="Pakala S."/>
            <person name="Losada L.S."/>
            <person name="Zafar N."/>
            <person name="Nierman W."/>
        </authorList>
    </citation>
    <scope>NUCLEOTIDE SEQUENCE [LARGE SCALE GENOMIC DNA]</scope>
    <source>
        <strain evidence="4 5">123E</strain>
    </source>
</reference>
<feature type="domain" description="DUF6535" evidence="3">
    <location>
        <begin position="32"/>
        <end position="214"/>
    </location>
</feature>
<dbReference type="Proteomes" id="UP000027456">
    <property type="component" value="Unassembled WGS sequence"/>
</dbReference>
<sequence>MPDTQKSSTEPLSKSLPAEYDGPALGRDDPVWPYYLRESESRDTELIDGWNNSCNDLGGCAVLQAALFSAIVTAFLIESHKSLQPDTALIIAAGVSRMVDIIEARASSEPAPSGAPLPKLDDFHPSQRDIVVNSLWFFSLALSMLVTLLAMLVKEWANVYRRGDRFTPYYVQARTRQARYDGLEDWGAKFVVRSLPVLMHIALGLFLLGLVIFLDKPKLSSVLMQLVLLVVSITLFLYLIMTFLPLFSAFCPFNTPLSNRKAWRFLKSGIYGVLRLGVGEDSFTLPGERKERTQSTSTALDKLAAQAVVWLVSYSQAEESVDAGTRAIADALAEHGFWNHLTEHEVVTLMAQRFTSFFKGTLGRPWPEDVSLNDVIGSDDLGRMSLCSRALAKLAKRSTIQLIQAATPHTAISGREEKEPGCIMLSEAHCISVQDGLH</sequence>
<keyword evidence="2" id="KW-0472">Membrane</keyword>
<dbReference type="OrthoDB" id="3219854at2759"/>
<dbReference type="HOGENOM" id="CLU_767578_0_0_1"/>
<protein>
    <submittedName>
        <fullName evidence="4">Putative transmembrane protein</fullName>
    </submittedName>
</protein>
<feature type="non-terminal residue" evidence="4">
    <location>
        <position position="438"/>
    </location>
</feature>
<feature type="transmembrane region" description="Helical" evidence="2">
    <location>
        <begin position="226"/>
        <end position="250"/>
    </location>
</feature>
<dbReference type="Pfam" id="PF20153">
    <property type="entry name" value="DUF6535"/>
    <property type="match status" value="1"/>
</dbReference>
<proteinExistence type="predicted"/>
<dbReference type="AlphaFoldDB" id="A0A074RJ69"/>
<evidence type="ECO:0000313" key="4">
    <source>
        <dbReference type="EMBL" id="KEP45420.1"/>
    </source>
</evidence>
<evidence type="ECO:0000313" key="5">
    <source>
        <dbReference type="Proteomes" id="UP000027456"/>
    </source>
</evidence>
<dbReference type="EMBL" id="AZST01001831">
    <property type="protein sequence ID" value="KEP45420.1"/>
    <property type="molecule type" value="Genomic_DNA"/>
</dbReference>
<accession>A0A074RJ69</accession>
<evidence type="ECO:0000256" key="1">
    <source>
        <dbReference type="SAM" id="MobiDB-lite"/>
    </source>
</evidence>
<keyword evidence="2" id="KW-1133">Transmembrane helix</keyword>
<feature type="region of interest" description="Disordered" evidence="1">
    <location>
        <begin position="1"/>
        <end position="24"/>
    </location>
</feature>
<gene>
    <name evidence="4" type="ORF">V565_275850</name>
</gene>